<dbReference type="GO" id="GO:0003899">
    <property type="term" value="F:DNA-directed RNA polymerase activity"/>
    <property type="evidence" value="ECO:0007669"/>
    <property type="project" value="UniProtKB-UniRule"/>
</dbReference>
<feature type="binding site" evidence="7">
    <location>
        <position position="470"/>
    </location>
    <ligand>
        <name>Mg(2+)</name>
        <dbReference type="ChEBI" id="CHEBI:18420"/>
    </ligand>
</feature>
<dbReference type="Pfam" id="PF04998">
    <property type="entry name" value="RNA_pol_Rpb1_5"/>
    <property type="match status" value="1"/>
</dbReference>
<evidence type="ECO:0000256" key="6">
    <source>
        <dbReference type="ARBA" id="ARBA00048552"/>
    </source>
</evidence>
<dbReference type="CDD" id="cd01609">
    <property type="entry name" value="RNAP_beta'_N"/>
    <property type="match status" value="1"/>
</dbReference>
<dbReference type="Gene3D" id="1.10.40.90">
    <property type="match status" value="1"/>
</dbReference>
<dbReference type="InterPro" id="IPR007080">
    <property type="entry name" value="RNA_pol_Rpb1_1"/>
</dbReference>
<keyword evidence="3 7" id="KW-0548">Nucleotidyltransferase</keyword>
<feature type="binding site" evidence="7">
    <location>
        <position position="68"/>
    </location>
    <ligand>
        <name>Zn(2+)</name>
        <dbReference type="ChEBI" id="CHEBI:29105"/>
        <label>1</label>
    </ligand>
</feature>
<dbReference type="SUPFAM" id="SSF64484">
    <property type="entry name" value="beta and beta-prime subunits of DNA dependent RNA-polymerase"/>
    <property type="match status" value="1"/>
</dbReference>
<feature type="binding site" evidence="7">
    <location>
        <position position="474"/>
    </location>
    <ligand>
        <name>Mg(2+)</name>
        <dbReference type="ChEBI" id="CHEBI:18420"/>
    </ligand>
</feature>
<dbReference type="GO" id="GO:0000287">
    <property type="term" value="F:magnesium ion binding"/>
    <property type="evidence" value="ECO:0007669"/>
    <property type="project" value="UniProtKB-UniRule"/>
</dbReference>
<dbReference type="Gene3D" id="1.10.1790.20">
    <property type="match status" value="1"/>
</dbReference>
<feature type="binding site" evidence="7">
    <location>
        <position position="472"/>
    </location>
    <ligand>
        <name>Mg(2+)</name>
        <dbReference type="ChEBI" id="CHEBI:18420"/>
    </ligand>
</feature>
<dbReference type="Gene3D" id="1.10.150.390">
    <property type="match status" value="1"/>
</dbReference>
<feature type="binding site" evidence="7">
    <location>
        <position position="887"/>
    </location>
    <ligand>
        <name>Zn(2+)</name>
        <dbReference type="ChEBI" id="CHEBI:29105"/>
        <label>2</label>
    </ligand>
</feature>
<feature type="binding site" evidence="7">
    <location>
        <position position="894"/>
    </location>
    <ligand>
        <name>Zn(2+)</name>
        <dbReference type="ChEBI" id="CHEBI:29105"/>
        <label>2</label>
    </ligand>
</feature>
<comment type="caution">
    <text evidence="11">The sequence shown here is derived from an EMBL/GenBank/DDBJ whole genome shotgun (WGS) entry which is preliminary data.</text>
</comment>
<dbReference type="Gene3D" id="2.40.50.100">
    <property type="match status" value="3"/>
</dbReference>
<dbReference type="Pfam" id="PF04997">
    <property type="entry name" value="RNA_pol_Rpb1_1"/>
    <property type="match status" value="1"/>
</dbReference>
<dbReference type="NCBIfam" id="TIGR02386">
    <property type="entry name" value="rpoC_TIGR"/>
    <property type="match status" value="1"/>
</dbReference>
<dbReference type="InterPro" id="IPR007083">
    <property type="entry name" value="RNA_pol_Rpb1_4"/>
</dbReference>
<dbReference type="Gene3D" id="4.10.860.120">
    <property type="entry name" value="RNA polymerase II, clamp domain"/>
    <property type="match status" value="1"/>
</dbReference>
<gene>
    <name evidence="7" type="primary">rpoC</name>
    <name evidence="11" type="ORF">N425_06140</name>
</gene>
<dbReference type="PANTHER" id="PTHR19376:SF54">
    <property type="entry name" value="DNA-DIRECTED RNA POLYMERASE SUBUNIT BETA"/>
    <property type="match status" value="1"/>
</dbReference>
<keyword evidence="1 7" id="KW-0240">DNA-directed RNA polymerase</keyword>
<dbReference type="GO" id="GO:0000428">
    <property type="term" value="C:DNA-directed RNA polymerase complex"/>
    <property type="evidence" value="ECO:0007669"/>
    <property type="project" value="UniProtKB-KW"/>
</dbReference>
<name>W2C4Y9_9BACT</name>
<dbReference type="InterPro" id="IPR044893">
    <property type="entry name" value="RNA_pol_Rpb1_clamp_domain"/>
</dbReference>
<accession>W2C4Y9</accession>
<dbReference type="InterPro" id="IPR038120">
    <property type="entry name" value="Rpb1_funnel_sf"/>
</dbReference>
<keyword evidence="2 7" id="KW-0808">Transferase</keyword>
<organism evidence="11 12">
    <name type="scientific">Tannerella sp. oral taxon BU063 isolate Cell 2</name>
    <dbReference type="NCBI Taxonomy" id="1411148"/>
    <lineage>
        <taxon>Bacteria</taxon>
        <taxon>Pseudomonadati</taxon>
        <taxon>Bacteroidota</taxon>
        <taxon>Bacteroidia</taxon>
        <taxon>Bacteroidales</taxon>
        <taxon>Tannerellaceae</taxon>
        <taxon>Tannerella</taxon>
    </lineage>
</organism>
<dbReference type="PATRIC" id="fig|1411148.3.peg.907"/>
<dbReference type="HAMAP" id="MF_01322">
    <property type="entry name" value="RNApol_bact_RpoC"/>
    <property type="match status" value="1"/>
</dbReference>
<dbReference type="Pfam" id="PF05000">
    <property type="entry name" value="RNA_pol_Rpb1_4"/>
    <property type="match status" value="1"/>
</dbReference>
<dbReference type="Gene3D" id="1.10.274.100">
    <property type="entry name" value="RNA polymerase Rpb1, domain 3"/>
    <property type="match status" value="2"/>
</dbReference>
<dbReference type="InterPro" id="IPR045867">
    <property type="entry name" value="DNA-dir_RpoC_beta_prime"/>
</dbReference>
<evidence type="ECO:0000256" key="9">
    <source>
        <dbReference type="SAM" id="MobiDB-lite"/>
    </source>
</evidence>
<reference evidence="11 12" key="1">
    <citation type="submission" date="2013-11" db="EMBL/GenBank/DDBJ databases">
        <title>Single cell genomics of uncultured Tannerella BU063 (oral taxon 286).</title>
        <authorList>
            <person name="Beall C.J."/>
            <person name="Campbell A.G."/>
            <person name="Griffen A.L."/>
            <person name="Podar M."/>
            <person name="Leys E.J."/>
        </authorList>
    </citation>
    <scope>NUCLEOTIDE SEQUENCE [LARGE SCALE GENOMIC DNA]</scope>
    <source>
        <strain evidence="11">Cell 2</strain>
    </source>
</reference>
<dbReference type="Gene3D" id="2.40.40.20">
    <property type="match status" value="1"/>
</dbReference>
<keyword evidence="7" id="KW-0862">Zinc</keyword>
<feature type="binding site" evidence="7">
    <location>
        <position position="897"/>
    </location>
    <ligand>
        <name>Zn(2+)</name>
        <dbReference type="ChEBI" id="CHEBI:29105"/>
        <label>2</label>
    </ligand>
</feature>
<sequence length="1459" mass="163039">MAFRRENKIKTDFTKITIGLASPEEILENSYGEILKPETINYRTYKPERDGLFCERIFGPVKNYECYCGKYKRIRYKGIVCDRCGVEVTEKKVRRERSGHIQLVVPVAHIWYFRSLPNKIGYLLGLPTKKLDSIIYYERYVVIQTGEAENVKDMDLLSEEEYLNILDTLPKENQMLEDTDPNKFIAKIGAEAIYDLLTRIDLDTLSYDLRHHAMTDTSQQRKNEALKRLQVVEAFRASKGRNRPEWMIIKVVPVIPPELRPLVPLDGGRFATSDLNDLYRRVIIRNNRLKRLIDIRAPEVILRNEKRMLQEAVDSLFDNSRKSSAVKTDANRLLKSLSDSLKGKQGRFRQNLLGKRVDYSARSVIVVGPELKMHECGLPKDMAAELYKPFIIRKLIERGIVKTVKSAKKIVDRKEPVVWDILEYVMQGHPVLLNRAPTLHRLGIQAFQPKMIEGKAIQLHPLACTAFNADFDGDQMAVHLPLGNEAVLEAQMLMLASHNILNPANGAPITVPSQDMVLGLYYITKLRKGTRGEGLIFYGPEEARIAYNEKKLDIHAPIKVYVNDRDAEGNPVRHMVETSVGRLMVNEFVPEEVGYVNEVWGKKALRDIIGNVIKTCGVARTAQFLDDIKNLGYYMAFKGGLSFNLADVLIPPEKDSIVKEGYDEVEQITSNYNMGFITNNERYNQIIDTWTHVNSKLSKTLIDQLSSDNDGFNSIYMMMDSGARGSKEQIRQLSGMRGLMAKPQKSGSDGGQIIENPILSNFKEGLSVLEYFISTHGARKGLADTALKTADAGYLTRRLVDVSHDVIINEEDCGTLRGLVCTELKNNEDVIASLYERILGRVSVHDVVHPITGKIIVHSGEEIREKEAMEIQESPIESVEIRSVLTCESKKGVCAKCYGRNLSTGRMVQKGEVVGVIAAQSIGEPGTQLTLRTFHVGGIASNIATENSLISKYDGVLEIDELRVVDSESDGCKIVVSRLAELRIVDPNTKIVLHNHNIPYGSKIFFDNGATVKKGDKIIEWDPFNAVIVSEAAGRITFESMEENITYKVESDETTGLKEKIIIESKDKTKVPVAHVVSDEGTTLKNYALPLGAHVIKEDGDLIKTGEVLVKIPRAVGKTGDITGGLPRVTELFEARNPSNPAVVSEIDGEVSFGKIKRGNREVMVTSKLGETKKYMVPLSKQLLVQENDYVRAGMPLSDGAITPSDILSIKGPTAVQEYIVNEVQDVYRLQGVKINDKHFEVIVRQMMRKVEIADAGDTRFLEQQLVDKIDVMEENDRMWGKKVVTDPGESDTLNAGQIVTARKLRDENSSLKRRDKKLVEARDAKPATTIQILQGITRAALQTSSFMSAASFQETTKVLNEAAISGKSDRLEGLKENVICGHLIPAGTGRREFDRLIVGAKDDFDRIVAERELAELSETLETPAPRKTKKKKAAPAPAPAPVVESETVVLTSDAIVEP</sequence>
<dbReference type="SMART" id="SM00663">
    <property type="entry name" value="RPOLA_N"/>
    <property type="match status" value="1"/>
</dbReference>
<dbReference type="EMBL" id="AYUF01000409">
    <property type="protein sequence ID" value="ETK02103.1"/>
    <property type="molecule type" value="Genomic_DNA"/>
</dbReference>
<feature type="binding site" evidence="7">
    <location>
        <position position="81"/>
    </location>
    <ligand>
        <name>Zn(2+)</name>
        <dbReference type="ChEBI" id="CHEBI:29105"/>
        <label>1</label>
    </ligand>
</feature>
<dbReference type="Pfam" id="PF00623">
    <property type="entry name" value="RNA_pol_Rpb1_2"/>
    <property type="match status" value="2"/>
</dbReference>
<comment type="similarity">
    <text evidence="7 8">Belongs to the RNA polymerase beta' chain family.</text>
</comment>
<dbReference type="InterPro" id="IPR007081">
    <property type="entry name" value="RNA_pol_Rpb1_5"/>
</dbReference>
<dbReference type="Proteomes" id="UP000018837">
    <property type="component" value="Unassembled WGS sequence"/>
</dbReference>
<evidence type="ECO:0000256" key="4">
    <source>
        <dbReference type="ARBA" id="ARBA00022723"/>
    </source>
</evidence>
<dbReference type="GO" id="GO:0006351">
    <property type="term" value="P:DNA-templated transcription"/>
    <property type="evidence" value="ECO:0007669"/>
    <property type="project" value="UniProtKB-UniRule"/>
</dbReference>
<dbReference type="PANTHER" id="PTHR19376">
    <property type="entry name" value="DNA-DIRECTED RNA POLYMERASE"/>
    <property type="match status" value="1"/>
</dbReference>
<proteinExistence type="inferred from homology"/>
<evidence type="ECO:0000256" key="5">
    <source>
        <dbReference type="ARBA" id="ARBA00023163"/>
    </source>
</evidence>
<comment type="function">
    <text evidence="7 8">DNA-dependent RNA polymerase catalyzes the transcription of DNA into RNA using the four ribonucleoside triphosphates as substrates.</text>
</comment>
<evidence type="ECO:0000313" key="11">
    <source>
        <dbReference type="EMBL" id="ETK02103.1"/>
    </source>
</evidence>
<dbReference type="InterPro" id="IPR007066">
    <property type="entry name" value="RNA_pol_Rpb1_3"/>
</dbReference>
<keyword evidence="5 7" id="KW-0804">Transcription</keyword>
<evidence type="ECO:0000256" key="3">
    <source>
        <dbReference type="ARBA" id="ARBA00022695"/>
    </source>
</evidence>
<dbReference type="InterPro" id="IPR012754">
    <property type="entry name" value="DNA-dir_RpoC_beta_prime_bact"/>
</dbReference>
<feature type="binding site" evidence="7">
    <location>
        <position position="813"/>
    </location>
    <ligand>
        <name>Zn(2+)</name>
        <dbReference type="ChEBI" id="CHEBI:29105"/>
        <label>2</label>
    </ligand>
</feature>
<dbReference type="GO" id="GO:0003677">
    <property type="term" value="F:DNA binding"/>
    <property type="evidence" value="ECO:0007669"/>
    <property type="project" value="UniProtKB-UniRule"/>
</dbReference>
<evidence type="ECO:0000256" key="8">
    <source>
        <dbReference type="RuleBase" id="RU004279"/>
    </source>
</evidence>
<dbReference type="CDD" id="cd02655">
    <property type="entry name" value="RNAP_beta'_C"/>
    <property type="match status" value="1"/>
</dbReference>
<feature type="domain" description="RNA polymerase N-terminal" evidence="10">
    <location>
        <begin position="245"/>
        <end position="524"/>
    </location>
</feature>
<feature type="binding site" evidence="7">
    <location>
        <position position="84"/>
    </location>
    <ligand>
        <name>Zn(2+)</name>
        <dbReference type="ChEBI" id="CHEBI:29105"/>
        <label>1</label>
    </ligand>
</feature>
<feature type="binding site" evidence="7">
    <location>
        <position position="66"/>
    </location>
    <ligand>
        <name>Zn(2+)</name>
        <dbReference type="ChEBI" id="CHEBI:29105"/>
        <label>1</label>
    </ligand>
</feature>
<evidence type="ECO:0000256" key="2">
    <source>
        <dbReference type="ARBA" id="ARBA00022679"/>
    </source>
</evidence>
<evidence type="ECO:0000259" key="10">
    <source>
        <dbReference type="SMART" id="SM00663"/>
    </source>
</evidence>
<dbReference type="GO" id="GO:0008270">
    <property type="term" value="F:zinc ion binding"/>
    <property type="evidence" value="ECO:0007669"/>
    <property type="project" value="UniProtKB-UniRule"/>
</dbReference>
<keyword evidence="7" id="KW-0460">Magnesium</keyword>
<evidence type="ECO:0000256" key="7">
    <source>
        <dbReference type="HAMAP-Rule" id="MF_01322"/>
    </source>
</evidence>
<comment type="subunit">
    <text evidence="7">The RNAP catalytic core consists of 2 alpha, 1 beta, 1 beta' and 1 omega subunit. When a sigma factor is associated with the core the holoenzyme is formed, which can initiate transcription.</text>
</comment>
<dbReference type="InterPro" id="IPR006592">
    <property type="entry name" value="RNA_pol_N"/>
</dbReference>
<dbReference type="Pfam" id="PF04983">
    <property type="entry name" value="RNA_pol_Rpb1_3"/>
    <property type="match status" value="1"/>
</dbReference>
<dbReference type="InterPro" id="IPR042102">
    <property type="entry name" value="RNA_pol_Rpb1_3_sf"/>
</dbReference>
<evidence type="ECO:0000313" key="12">
    <source>
        <dbReference type="Proteomes" id="UP000018837"/>
    </source>
</evidence>
<dbReference type="InterPro" id="IPR000722">
    <property type="entry name" value="RNA_pol_asu"/>
</dbReference>
<protein>
    <recommendedName>
        <fullName evidence="7">DNA-directed RNA polymerase subunit beta'</fullName>
        <shortName evidence="7">RNAP subunit beta'</shortName>
        <ecNumber evidence="7">2.7.7.6</ecNumber>
    </recommendedName>
    <alternativeName>
        <fullName evidence="7">RNA polymerase subunit beta'</fullName>
    </alternativeName>
    <alternativeName>
        <fullName evidence="7">Transcriptase subunit beta'</fullName>
    </alternativeName>
</protein>
<keyword evidence="4 7" id="KW-0479">Metal-binding</keyword>
<dbReference type="EC" id="2.7.7.6" evidence="7"/>
<evidence type="ECO:0000256" key="1">
    <source>
        <dbReference type="ARBA" id="ARBA00022478"/>
    </source>
</evidence>
<comment type="cofactor">
    <cofactor evidence="7">
        <name>Mg(2+)</name>
        <dbReference type="ChEBI" id="CHEBI:18420"/>
    </cofactor>
    <text evidence="7">Binds 1 Mg(2+) ion per subunit.</text>
</comment>
<dbReference type="Gene3D" id="1.10.132.30">
    <property type="match status" value="1"/>
</dbReference>
<feature type="region of interest" description="Disordered" evidence="9">
    <location>
        <begin position="1420"/>
        <end position="1446"/>
    </location>
</feature>
<comment type="cofactor">
    <cofactor evidence="7">
        <name>Zn(2+)</name>
        <dbReference type="ChEBI" id="CHEBI:29105"/>
    </cofactor>
    <text evidence="7">Binds 2 Zn(2+) ions per subunit.</text>
</comment>
<comment type="catalytic activity">
    <reaction evidence="6 7 8">
        <text>RNA(n) + a ribonucleoside 5'-triphosphate = RNA(n+1) + diphosphate</text>
        <dbReference type="Rhea" id="RHEA:21248"/>
        <dbReference type="Rhea" id="RHEA-COMP:14527"/>
        <dbReference type="Rhea" id="RHEA-COMP:17342"/>
        <dbReference type="ChEBI" id="CHEBI:33019"/>
        <dbReference type="ChEBI" id="CHEBI:61557"/>
        <dbReference type="ChEBI" id="CHEBI:140395"/>
        <dbReference type="EC" id="2.7.7.6"/>
    </reaction>
</comment>